<gene>
    <name evidence="1" type="ORF">H9894_10200</name>
</gene>
<sequence>MELEKLANSLLAFKTTIEQANVLANGKNSLISIKVKGGFQEGSLLTDIVVDYIGPIVPVCTDILKNVTQVLALKKMLKGDPPQQETPIGDSLIQITNSEGTTINVNTLVVQMHNSAPVSTSIGKIADGLGEGVTSIGVETGPNPEDQVTLLEGDKAALQPSVEDQVEEHVRVCDLEILTSQNDGKQAGWRFYDEENDVEFIASVADNNFLTDVSDRKYNFQHGDRIKVNLKETKKFINSRKRTTRTVLEVISYTRP</sequence>
<protein>
    <submittedName>
        <fullName evidence="1">Uncharacterized protein</fullName>
    </submittedName>
</protein>
<organism evidence="1 2">
    <name type="scientific">Candidatus Desulfovibrio intestinipullorum</name>
    <dbReference type="NCBI Taxonomy" id="2838536"/>
    <lineage>
        <taxon>Bacteria</taxon>
        <taxon>Pseudomonadati</taxon>
        <taxon>Thermodesulfobacteriota</taxon>
        <taxon>Desulfovibrionia</taxon>
        <taxon>Desulfovibrionales</taxon>
        <taxon>Desulfovibrionaceae</taxon>
        <taxon>Desulfovibrio</taxon>
    </lineage>
</organism>
<dbReference type="EMBL" id="DXHV01000083">
    <property type="protein sequence ID" value="HIW01538.1"/>
    <property type="molecule type" value="Genomic_DNA"/>
</dbReference>
<reference evidence="1" key="1">
    <citation type="journal article" date="2021" name="PeerJ">
        <title>Extensive microbial diversity within the chicken gut microbiome revealed by metagenomics and culture.</title>
        <authorList>
            <person name="Gilroy R."/>
            <person name="Ravi A."/>
            <person name="Getino M."/>
            <person name="Pursley I."/>
            <person name="Horton D.L."/>
            <person name="Alikhan N.F."/>
            <person name="Baker D."/>
            <person name="Gharbi K."/>
            <person name="Hall N."/>
            <person name="Watson M."/>
            <person name="Adriaenssens E.M."/>
            <person name="Foster-Nyarko E."/>
            <person name="Jarju S."/>
            <person name="Secka A."/>
            <person name="Antonio M."/>
            <person name="Oren A."/>
            <person name="Chaudhuri R.R."/>
            <person name="La Ragione R."/>
            <person name="Hildebrand F."/>
            <person name="Pallen M.J."/>
        </authorList>
    </citation>
    <scope>NUCLEOTIDE SEQUENCE</scope>
    <source>
        <strain evidence="1">ChiHecec2B26-446</strain>
    </source>
</reference>
<comment type="caution">
    <text evidence="1">The sequence shown here is derived from an EMBL/GenBank/DDBJ whole genome shotgun (WGS) entry which is preliminary data.</text>
</comment>
<proteinExistence type="predicted"/>
<evidence type="ECO:0000313" key="1">
    <source>
        <dbReference type="EMBL" id="HIW01538.1"/>
    </source>
</evidence>
<dbReference type="AlphaFoldDB" id="A0A9D1PYB7"/>
<reference evidence="1" key="2">
    <citation type="submission" date="2021-04" db="EMBL/GenBank/DDBJ databases">
        <authorList>
            <person name="Gilroy R."/>
        </authorList>
    </citation>
    <scope>NUCLEOTIDE SEQUENCE</scope>
    <source>
        <strain evidence="1">ChiHecec2B26-446</strain>
    </source>
</reference>
<evidence type="ECO:0000313" key="2">
    <source>
        <dbReference type="Proteomes" id="UP000886752"/>
    </source>
</evidence>
<name>A0A9D1PYB7_9BACT</name>
<accession>A0A9D1PYB7</accession>
<dbReference type="Proteomes" id="UP000886752">
    <property type="component" value="Unassembled WGS sequence"/>
</dbReference>